<name>A0ABW5IIT1_9BACT</name>
<dbReference type="SUPFAM" id="SSF63829">
    <property type="entry name" value="Calcium-dependent phosphotriesterase"/>
    <property type="match status" value="1"/>
</dbReference>
<reference evidence="3" key="1">
    <citation type="journal article" date="2019" name="Int. J. Syst. Evol. Microbiol.">
        <title>The Global Catalogue of Microorganisms (GCM) 10K type strain sequencing project: providing services to taxonomists for standard genome sequencing and annotation.</title>
        <authorList>
            <consortium name="The Broad Institute Genomics Platform"/>
            <consortium name="The Broad Institute Genome Sequencing Center for Infectious Disease"/>
            <person name="Wu L."/>
            <person name="Ma J."/>
        </authorList>
    </citation>
    <scope>NUCLEOTIDE SEQUENCE [LARGE SCALE GENOMIC DNA]</scope>
    <source>
        <strain evidence="3">KCTC 42498</strain>
    </source>
</reference>
<dbReference type="Pfam" id="PF16819">
    <property type="entry name" value="DUF5074"/>
    <property type="match status" value="1"/>
</dbReference>
<feature type="chain" id="PRO_5045498012" evidence="1">
    <location>
        <begin position="19"/>
        <end position="360"/>
    </location>
</feature>
<evidence type="ECO:0000313" key="2">
    <source>
        <dbReference type="EMBL" id="MFD2512892.1"/>
    </source>
</evidence>
<proteinExistence type="predicted"/>
<dbReference type="SUPFAM" id="SSF63825">
    <property type="entry name" value="YWTD domain"/>
    <property type="match status" value="1"/>
</dbReference>
<dbReference type="Proteomes" id="UP001597544">
    <property type="component" value="Unassembled WGS sequence"/>
</dbReference>
<accession>A0ABW5IIT1</accession>
<feature type="signal peptide" evidence="1">
    <location>
        <begin position="1"/>
        <end position="18"/>
    </location>
</feature>
<dbReference type="PANTHER" id="PTHR47197">
    <property type="entry name" value="PROTEIN NIRF"/>
    <property type="match status" value="1"/>
</dbReference>
<evidence type="ECO:0000313" key="3">
    <source>
        <dbReference type="Proteomes" id="UP001597544"/>
    </source>
</evidence>
<dbReference type="RefSeq" id="WP_377503352.1">
    <property type="nucleotide sequence ID" value="NZ_JBHULU010000004.1"/>
</dbReference>
<dbReference type="Gene3D" id="2.130.10.10">
    <property type="entry name" value="YVTN repeat-like/Quinoprotein amine dehydrogenase"/>
    <property type="match status" value="1"/>
</dbReference>
<dbReference type="PROSITE" id="PS51257">
    <property type="entry name" value="PROKAR_LIPOPROTEIN"/>
    <property type="match status" value="1"/>
</dbReference>
<keyword evidence="3" id="KW-1185">Reference proteome</keyword>
<protein>
    <submittedName>
        <fullName evidence="2">YncE family protein</fullName>
    </submittedName>
</protein>
<dbReference type="InterPro" id="IPR015943">
    <property type="entry name" value="WD40/YVTN_repeat-like_dom_sf"/>
</dbReference>
<dbReference type="EMBL" id="JBHULU010000004">
    <property type="protein sequence ID" value="MFD2512892.1"/>
    <property type="molecule type" value="Genomic_DNA"/>
</dbReference>
<evidence type="ECO:0000256" key="1">
    <source>
        <dbReference type="SAM" id="SignalP"/>
    </source>
</evidence>
<dbReference type="InterPro" id="IPR051200">
    <property type="entry name" value="Host-pathogen_enzymatic-act"/>
</dbReference>
<gene>
    <name evidence="2" type="ORF">ACFSRY_03375</name>
</gene>
<dbReference type="InterPro" id="IPR031815">
    <property type="entry name" value="DUF5074"/>
</dbReference>
<sequence>MKKINSFNSFLTAAFIFAGSFAFTSCEDKNEGPSGAYAEDGVFIVNEGNFGTPNGSISYYNTSTKEVQNGIFSKENEERPLGDVVQNMAIHSDKAYIVANNSNKIEVVNAYTFKSEGVIEGLQLPRYFTAFNNSKGYVTEWVNFGEGRVSVIDLATNTVTKTIAVGIMPEQLLLVNGKLYVANSGGNDVSVINTSTDTVEKTITVPDAPGALVLDKNNSIWVLSSGKLAYNSDWTIDYTNTTAGALSVINPGTQALQSSYTFPGNQSQPSNLAISAGKDKIYFNYAGKTFVQNTTATSLSNTVLINRSFYGLDVDPETGLIYGGDANGFAGDGTVYIYNPDGSQVGTFKAGIAPNGFVFN</sequence>
<dbReference type="NCBIfam" id="TIGR02276">
    <property type="entry name" value="beta_rpt_yvtn"/>
    <property type="match status" value="2"/>
</dbReference>
<organism evidence="2 3">
    <name type="scientific">Pontibacter locisalis</name>
    <dbReference type="NCBI Taxonomy" id="1719035"/>
    <lineage>
        <taxon>Bacteria</taxon>
        <taxon>Pseudomonadati</taxon>
        <taxon>Bacteroidota</taxon>
        <taxon>Cytophagia</taxon>
        <taxon>Cytophagales</taxon>
        <taxon>Hymenobacteraceae</taxon>
        <taxon>Pontibacter</taxon>
    </lineage>
</organism>
<dbReference type="PANTHER" id="PTHR47197:SF3">
    <property type="entry name" value="DIHYDRO-HEME D1 DEHYDROGENASE"/>
    <property type="match status" value="1"/>
</dbReference>
<keyword evidence="1" id="KW-0732">Signal</keyword>
<comment type="caution">
    <text evidence="2">The sequence shown here is derived from an EMBL/GenBank/DDBJ whole genome shotgun (WGS) entry which is preliminary data.</text>
</comment>
<dbReference type="InterPro" id="IPR011964">
    <property type="entry name" value="YVTN_b-propeller_repeat"/>
</dbReference>